<evidence type="ECO:0000313" key="2">
    <source>
        <dbReference type="Proteomes" id="UP000199391"/>
    </source>
</evidence>
<dbReference type="OrthoDB" id="5483139at2"/>
<keyword evidence="2" id="KW-1185">Reference proteome</keyword>
<dbReference type="STRING" id="1035707.SAMN05216552_100675"/>
<dbReference type="AlphaFoldDB" id="A0A1I7HNT8"/>
<evidence type="ECO:0008006" key="3">
    <source>
        <dbReference type="Google" id="ProtNLM"/>
    </source>
</evidence>
<protein>
    <recommendedName>
        <fullName evidence="3">8-amino-7-oxononanoate synthase</fullName>
    </recommendedName>
</protein>
<organism evidence="1 2">
    <name type="scientific">Pseudoduganella namucuonensis</name>
    <dbReference type="NCBI Taxonomy" id="1035707"/>
    <lineage>
        <taxon>Bacteria</taxon>
        <taxon>Pseudomonadati</taxon>
        <taxon>Pseudomonadota</taxon>
        <taxon>Betaproteobacteria</taxon>
        <taxon>Burkholderiales</taxon>
        <taxon>Oxalobacteraceae</taxon>
        <taxon>Telluria group</taxon>
        <taxon>Pseudoduganella</taxon>
    </lineage>
</organism>
<accession>A0A1I7HNT8</accession>
<dbReference type="Proteomes" id="UP000199391">
    <property type="component" value="Unassembled WGS sequence"/>
</dbReference>
<gene>
    <name evidence="1" type="ORF">SAMN05216552_100675</name>
</gene>
<proteinExistence type="predicted"/>
<name>A0A1I7HNT8_9BURK</name>
<dbReference type="EMBL" id="FPBO01000006">
    <property type="protein sequence ID" value="SFU62372.1"/>
    <property type="molecule type" value="Genomic_DNA"/>
</dbReference>
<evidence type="ECO:0000313" key="1">
    <source>
        <dbReference type="EMBL" id="SFU62372.1"/>
    </source>
</evidence>
<dbReference type="RefSeq" id="WP_093555087.1">
    <property type="nucleotide sequence ID" value="NZ_FPBO01000006.1"/>
</dbReference>
<sequence length="747" mass="83061">MANIKNAAARADLRGAIQATVHDTLTGTPVVNAAIKLYHAYNQQGVRMQACNVDEVKNWLPDEEHLAATGFTNADGVALFDLLDPGAYIAAYDNIVPMRLDALYYQCASVRNGCTESVCFDFPFRPRIEMTFETNCKEVDQNCAFVGDKAIADVHVDGDAGLDATQLRVVARTPWLPYGADGHRFISALRHAGLHRFDGQILFARRGRAAAIGGAAPRGVISAAGLPMARDSAGALLTVDELAGAVSPGAMASLGVAGEVDVDQRTPSPISGNVGVSLTRTETEPTEDLPLWTLIRNSTEALSFTNYLQFLDQLFCDASNAGSPEFERQRFLTKGAAFQGLKGRRFLPFNDSDAYRVLKAATEAFVMVNCGILSLPLAFNAAEDAAYLDRRDIPNGGDLASVLAQDYLEKVDGTTLTLPYLAVIRRKLPDIPLNIGNLGQQADLCFGIIQERLSNPCLLELIWSYWQEEGMLVQTMNAITQRFQNVRAPGMGPDPLANIEIDPLRPLNNLLWGYTQDEQHRLTVVRRNYEYDHHYGIRLDGKAVQHFRPADSRSKFLEAFHHLLRLLTSFYRQDDDTTVKADAFPVLNALKEVHLILSQGAHNQFGDLPSTARIEMLMQQWLLARPEFREFLPTRVMVAYPEPWMDRVDAMKKLQNWTDTSVMHFRALAMFGEQLLLSIRYGNWSDIYESTQAFNWARFWRPQAQGYIHAYRAATGIDLSADSADATADATLPSILLRQRLAQQLRT</sequence>
<reference evidence="2" key="1">
    <citation type="submission" date="2016-10" db="EMBL/GenBank/DDBJ databases">
        <authorList>
            <person name="Varghese N."/>
            <person name="Submissions S."/>
        </authorList>
    </citation>
    <scope>NUCLEOTIDE SEQUENCE [LARGE SCALE GENOMIC DNA]</scope>
    <source>
        <strain evidence="2">CGMCC 1.11014</strain>
    </source>
</reference>